<reference evidence="2 3" key="1">
    <citation type="submission" date="2020-08" db="EMBL/GenBank/DDBJ databases">
        <title>Sequencing the genomes of 1000 actinobacteria strains.</title>
        <authorList>
            <person name="Klenk H.-P."/>
        </authorList>
    </citation>
    <scope>NUCLEOTIDE SEQUENCE [LARGE SCALE GENOMIC DNA]</scope>
    <source>
        <strain evidence="2 3">DSM 43023</strain>
    </source>
</reference>
<gene>
    <name evidence="2" type="ORF">FHR32_000895</name>
</gene>
<protein>
    <submittedName>
        <fullName evidence="2">Tetratricopeptide (TPR) repeat protein</fullName>
    </submittedName>
</protein>
<feature type="region of interest" description="Disordered" evidence="1">
    <location>
        <begin position="281"/>
        <end position="301"/>
    </location>
</feature>
<dbReference type="RefSeq" id="WP_184753118.1">
    <property type="nucleotide sequence ID" value="NZ_BAABEK010000078.1"/>
</dbReference>
<comment type="caution">
    <text evidence="2">The sequence shown here is derived from an EMBL/GenBank/DDBJ whole genome shotgun (WGS) entry which is preliminary data.</text>
</comment>
<dbReference type="Proteomes" id="UP000534286">
    <property type="component" value="Unassembled WGS sequence"/>
</dbReference>
<evidence type="ECO:0000313" key="2">
    <source>
        <dbReference type="EMBL" id="MBB4936590.1"/>
    </source>
</evidence>
<accession>A0A7W7RQZ5</accession>
<name>A0A7W7RQZ5_9ACTN</name>
<dbReference type="EMBL" id="JACHJU010000001">
    <property type="protein sequence ID" value="MBB4936590.1"/>
    <property type="molecule type" value="Genomic_DNA"/>
</dbReference>
<dbReference type="InterPro" id="IPR011990">
    <property type="entry name" value="TPR-like_helical_dom_sf"/>
</dbReference>
<keyword evidence="3" id="KW-1185">Reference proteome</keyword>
<organism evidence="2 3">
    <name type="scientific">Streptosporangium album</name>
    <dbReference type="NCBI Taxonomy" id="47479"/>
    <lineage>
        <taxon>Bacteria</taxon>
        <taxon>Bacillati</taxon>
        <taxon>Actinomycetota</taxon>
        <taxon>Actinomycetes</taxon>
        <taxon>Streptosporangiales</taxon>
        <taxon>Streptosporangiaceae</taxon>
        <taxon>Streptosporangium</taxon>
    </lineage>
</organism>
<sequence>MITIDIPNWAARMRAWRRGRLWSRHELGGRLADTADETARDRLPSQEKLSEMVRSWEAGEQRPDELYAELLCRAFDMNEAELFSGEAAGTTLWHHLTGIPLLAGVFSAEEEERAGRAIENPQRVDDRTVAYLQTVLRAYSRPDLRPARTAGVLSPLFAAIDGLHRDAGSGVRQALLMLSAEDAEQISRMHYEAGDLNEALAWSDRALLAAHQAGDERLMAYTLARRAGLQDARSNPEQVIDLAVAAREHVLSPHPLDAMARCHEAQGHAMAGAEDMCHRRLEESAEESGQGPEESPENDTLKVSDHLAELHTTLAAGCLIQLHHPADAIELLERDLPGAPSTYATAYTMARLAHAYADAHEAERSAGVARQALTLSRLTGARRALEELRLVQGGLHRLPHPR</sequence>
<dbReference type="AlphaFoldDB" id="A0A7W7RQZ5"/>
<evidence type="ECO:0000256" key="1">
    <source>
        <dbReference type="SAM" id="MobiDB-lite"/>
    </source>
</evidence>
<evidence type="ECO:0000313" key="3">
    <source>
        <dbReference type="Proteomes" id="UP000534286"/>
    </source>
</evidence>
<dbReference type="SUPFAM" id="SSF48452">
    <property type="entry name" value="TPR-like"/>
    <property type="match status" value="1"/>
</dbReference>
<proteinExistence type="predicted"/>